<gene>
    <name evidence="10" type="ORF">Fcan01_25864</name>
</gene>
<feature type="region of interest" description="Disordered" evidence="8">
    <location>
        <begin position="33"/>
        <end position="54"/>
    </location>
</feature>
<evidence type="ECO:0000256" key="7">
    <source>
        <dbReference type="PROSITE-ProRule" id="PRU00042"/>
    </source>
</evidence>
<evidence type="ECO:0000256" key="5">
    <source>
        <dbReference type="ARBA" id="ARBA00022833"/>
    </source>
</evidence>
<keyword evidence="2" id="KW-0479">Metal-binding</keyword>
<feature type="compositionally biased region" description="Low complexity" evidence="8">
    <location>
        <begin position="44"/>
        <end position="54"/>
    </location>
</feature>
<evidence type="ECO:0000256" key="3">
    <source>
        <dbReference type="ARBA" id="ARBA00022737"/>
    </source>
</evidence>
<evidence type="ECO:0000256" key="6">
    <source>
        <dbReference type="ARBA" id="ARBA00023242"/>
    </source>
</evidence>
<dbReference type="AlphaFoldDB" id="A0A226D4Z4"/>
<dbReference type="SMART" id="SM00355">
    <property type="entry name" value="ZnF_C2H2"/>
    <property type="match status" value="12"/>
</dbReference>
<keyword evidence="4 7" id="KW-0863">Zinc-finger</keyword>
<keyword evidence="5" id="KW-0862">Zinc</keyword>
<comment type="caution">
    <text evidence="10">The sequence shown here is derived from an EMBL/GenBank/DDBJ whole genome shotgun (WGS) entry which is preliminary data.</text>
</comment>
<sequence length="994" mass="115264">MDMKEIEGTVWVVLVSQDERKLADEKLLNITSALPPSSLPLPPTTTATSETSSTCTSNISQDYVALTPSDPLAPPPPNPPKPKPYPCPICLSVEVNRAFAKPSLLRAHLNYHKRVGRAILTGVGVRIPSSKDADGLFTCQICDGRTFTKAKEFRSHRNFHSFLRKKYGEDRPIRMRGEVFASRTIPIQETDDRQKFLDHLKFHRRKEREGRTTSSHLGQRRSSIPRLEEYKCSKCDKVYPGKSRDAYRYHMRRHDELEKAEEKRKLRLERLRPDIPMQDSYFCEMCQRTFTDRGSHVLTPPTPIARPDHPITTPPSASTWKSEIPHDLPSYPCPTCPDRSFSTRHSFISHLTIHRSLKRKGCDRPVLSKEEWSKLSRKQSSCTVCSLEFESVRKLNQHEKQAHPNLDPTPPPRERVDPWKSLVPQQDTPYSCDICPERLFPDRDVFIGHLKHHKSLQRRGEDRVILSKEQWNEHRKQLKLAAASTPRTSSQFHCSTCSKNFWKRVTFRNHMRYHAILLKKGEGDRVINPRQRHWKEQVPYRDEYDCDKCPERRFADREGYIRHLTYHKVLERKGKGGQEIKKRIKREDLEKTGRQCDICERVFYTWQTYKGHMAYHKRIKKITGEDRKIEKKEELTERAKIGLKTGKSKTLVEDLIGVLEQFGCSCGVKFYFKDALSHHLQQAGKNGRNAECKEVVVKKEVPEREEIEQNAVKTEEVNGIGHIAKLIVSKPMAREVKLNLKMVHENGGELQEQEMRIEEHCPENEMDENSLEHEMEQEIPHETEMHEIPVDNEGEEDPLENEMEEEDFENHQVSDDFEHLAEDDAVNGENDIKIEISKVNQLYQQLPQENHEASDECVEDDDDSMSFFYKCQTCQADNPSLTEYLRHQFLNHLVDQTTPLPCPFCAAQFVLGSALFLHCKDEHGEISLVTEFTLACPACADVIQINSIINDGTQMELHFKRNHPTMVCRMCGKFVSNQTLLNKHIVTEHLKKKK</sequence>
<dbReference type="PROSITE" id="PS50157">
    <property type="entry name" value="ZINC_FINGER_C2H2_2"/>
    <property type="match status" value="3"/>
</dbReference>
<name>A0A226D4Z4_FOLCA</name>
<protein>
    <submittedName>
        <fullName evidence="10">Zinc finger protein Xfin</fullName>
    </submittedName>
</protein>
<comment type="subcellular location">
    <subcellularLocation>
        <location evidence="1">Nucleus</location>
    </subcellularLocation>
</comment>
<dbReference type="OrthoDB" id="427030at2759"/>
<dbReference type="PANTHER" id="PTHR24406">
    <property type="entry name" value="TRANSCRIPTIONAL REPRESSOR CTCFL-RELATED"/>
    <property type="match status" value="1"/>
</dbReference>
<dbReference type="Gene3D" id="3.30.160.60">
    <property type="entry name" value="Classic Zinc Finger"/>
    <property type="match status" value="4"/>
</dbReference>
<evidence type="ECO:0000313" key="10">
    <source>
        <dbReference type="EMBL" id="OXA39316.1"/>
    </source>
</evidence>
<dbReference type="Proteomes" id="UP000198287">
    <property type="component" value="Unassembled WGS sequence"/>
</dbReference>
<evidence type="ECO:0000313" key="11">
    <source>
        <dbReference type="Proteomes" id="UP000198287"/>
    </source>
</evidence>
<evidence type="ECO:0000256" key="1">
    <source>
        <dbReference type="ARBA" id="ARBA00004123"/>
    </source>
</evidence>
<dbReference type="GO" id="GO:0008270">
    <property type="term" value="F:zinc ion binding"/>
    <property type="evidence" value="ECO:0007669"/>
    <property type="project" value="UniProtKB-KW"/>
</dbReference>
<proteinExistence type="predicted"/>
<dbReference type="EMBL" id="LNIX01000039">
    <property type="protein sequence ID" value="OXA39316.1"/>
    <property type="molecule type" value="Genomic_DNA"/>
</dbReference>
<keyword evidence="11" id="KW-1185">Reference proteome</keyword>
<reference evidence="10 11" key="1">
    <citation type="submission" date="2015-12" db="EMBL/GenBank/DDBJ databases">
        <title>The genome of Folsomia candida.</title>
        <authorList>
            <person name="Faddeeva A."/>
            <person name="Derks M.F."/>
            <person name="Anvar Y."/>
            <person name="Smit S."/>
            <person name="Van Straalen N."/>
            <person name="Roelofs D."/>
        </authorList>
    </citation>
    <scope>NUCLEOTIDE SEQUENCE [LARGE SCALE GENOMIC DNA]</scope>
    <source>
        <strain evidence="10 11">VU population</strain>
        <tissue evidence="10">Whole body</tissue>
    </source>
</reference>
<evidence type="ECO:0000256" key="8">
    <source>
        <dbReference type="SAM" id="MobiDB-lite"/>
    </source>
</evidence>
<dbReference type="InterPro" id="IPR013087">
    <property type="entry name" value="Znf_C2H2_type"/>
</dbReference>
<feature type="domain" description="C2H2-type" evidence="9">
    <location>
        <begin position="492"/>
        <end position="515"/>
    </location>
</feature>
<organism evidence="10 11">
    <name type="scientific">Folsomia candida</name>
    <name type="common">Springtail</name>
    <dbReference type="NCBI Taxonomy" id="158441"/>
    <lineage>
        <taxon>Eukaryota</taxon>
        <taxon>Metazoa</taxon>
        <taxon>Ecdysozoa</taxon>
        <taxon>Arthropoda</taxon>
        <taxon>Hexapoda</taxon>
        <taxon>Collembola</taxon>
        <taxon>Entomobryomorpha</taxon>
        <taxon>Isotomoidea</taxon>
        <taxon>Isotomidae</taxon>
        <taxon>Proisotominae</taxon>
        <taxon>Folsomia</taxon>
    </lineage>
</organism>
<dbReference type="GO" id="GO:0005634">
    <property type="term" value="C:nucleus"/>
    <property type="evidence" value="ECO:0007669"/>
    <property type="project" value="UniProtKB-SubCell"/>
</dbReference>
<dbReference type="InterPro" id="IPR036236">
    <property type="entry name" value="Znf_C2H2_sf"/>
</dbReference>
<dbReference type="SUPFAM" id="SSF57667">
    <property type="entry name" value="beta-beta-alpha zinc fingers"/>
    <property type="match status" value="1"/>
</dbReference>
<evidence type="ECO:0000256" key="4">
    <source>
        <dbReference type="ARBA" id="ARBA00022771"/>
    </source>
</evidence>
<dbReference type="Pfam" id="PF00096">
    <property type="entry name" value="zf-C2H2"/>
    <property type="match status" value="1"/>
</dbReference>
<evidence type="ECO:0000259" key="9">
    <source>
        <dbReference type="PROSITE" id="PS50157"/>
    </source>
</evidence>
<feature type="domain" description="C2H2-type" evidence="9">
    <location>
        <begin position="966"/>
        <end position="994"/>
    </location>
</feature>
<keyword evidence="3" id="KW-0677">Repeat</keyword>
<feature type="region of interest" description="Disordered" evidence="8">
    <location>
        <begin position="299"/>
        <end position="318"/>
    </location>
</feature>
<accession>A0A226D4Z4</accession>
<evidence type="ECO:0000256" key="2">
    <source>
        <dbReference type="ARBA" id="ARBA00022723"/>
    </source>
</evidence>
<feature type="domain" description="C2H2-type" evidence="9">
    <location>
        <begin position="380"/>
        <end position="408"/>
    </location>
</feature>
<dbReference type="InterPro" id="IPR050888">
    <property type="entry name" value="ZnF_C2H2-type_TF"/>
</dbReference>
<keyword evidence="6" id="KW-0539">Nucleus</keyword>
<dbReference type="PROSITE" id="PS00028">
    <property type="entry name" value="ZINC_FINGER_C2H2_1"/>
    <property type="match status" value="5"/>
</dbReference>